<comment type="similarity">
    <text evidence="1">Belongs to the cytochrome P450 family.</text>
</comment>
<dbReference type="Proteomes" id="UP000799424">
    <property type="component" value="Unassembled WGS sequence"/>
</dbReference>
<dbReference type="GO" id="GO:0004497">
    <property type="term" value="F:monooxygenase activity"/>
    <property type="evidence" value="ECO:0007669"/>
    <property type="project" value="InterPro"/>
</dbReference>
<sequence length="521" mass="58660">MIEHVLALLGLYVGWAFICLELNHKRASVMRIPLVRVPIDPLNLFFMVLEPHIFRIIDLLPPSILPNFVQYMRRGWFFLDKADAHLKYGPMWASVTPRGIHIQICDSEAIHDMFNRRYDFIRPSENYKLLEVYGPCISTADLGNWPRHRKVLAAPFNESVMKFVWDESLSQAEQMIRSWTLSTTGIQSFSKDARTLSLNVLAATGFRRSFSFQSASDEVGEGDAAASYRDALSTVLDSAVLLMLIPYRYLSLPFFPKSLQSVGKAGAVFKHHMERMLHEETEALGRGEQGAGSLMTAFVRALNTSGAGNDSSGLSKGLSVDEIYGNIFVINFAGHDTTANTLAFSMALLATQPEVQEWIADEVRRVVADGADDWEYADIYPQLIRFGDRTIIVPANTSISPSLLAVHTHPKYWPNPLAWKPTRWLTKVDGKDCLVTPARDTYFPWSDGPQNCPGRKFSEVEFVAVLALLMRNLALSIVKSGGEAEEMGRKRAMDVVDDCDMQLLLRMRDADQLKLRCEMRI</sequence>
<dbReference type="InterPro" id="IPR050121">
    <property type="entry name" value="Cytochrome_P450_monoxygenase"/>
</dbReference>
<evidence type="ECO:0000313" key="4">
    <source>
        <dbReference type="Proteomes" id="UP000799424"/>
    </source>
</evidence>
<dbReference type="PANTHER" id="PTHR24305">
    <property type="entry name" value="CYTOCHROME P450"/>
    <property type="match status" value="1"/>
</dbReference>
<evidence type="ECO:0000313" key="3">
    <source>
        <dbReference type="EMBL" id="KAF2821233.1"/>
    </source>
</evidence>
<comment type="cofactor">
    <cofactor evidence="2">
        <name>heme</name>
        <dbReference type="ChEBI" id="CHEBI:30413"/>
    </cofactor>
</comment>
<reference evidence="3" key="1">
    <citation type="journal article" date="2020" name="Stud. Mycol.">
        <title>101 Dothideomycetes genomes: a test case for predicting lifestyles and emergence of pathogens.</title>
        <authorList>
            <person name="Haridas S."/>
            <person name="Albert R."/>
            <person name="Binder M."/>
            <person name="Bloem J."/>
            <person name="Labutti K."/>
            <person name="Salamov A."/>
            <person name="Andreopoulos B."/>
            <person name="Baker S."/>
            <person name="Barry K."/>
            <person name="Bills G."/>
            <person name="Bluhm B."/>
            <person name="Cannon C."/>
            <person name="Castanera R."/>
            <person name="Culley D."/>
            <person name="Daum C."/>
            <person name="Ezra D."/>
            <person name="Gonzalez J."/>
            <person name="Henrissat B."/>
            <person name="Kuo A."/>
            <person name="Liang C."/>
            <person name="Lipzen A."/>
            <person name="Lutzoni F."/>
            <person name="Magnuson J."/>
            <person name="Mondo S."/>
            <person name="Nolan M."/>
            <person name="Ohm R."/>
            <person name="Pangilinan J."/>
            <person name="Park H.-J."/>
            <person name="Ramirez L."/>
            <person name="Alfaro M."/>
            <person name="Sun H."/>
            <person name="Tritt A."/>
            <person name="Yoshinaga Y."/>
            <person name="Zwiers L.-H."/>
            <person name="Turgeon B."/>
            <person name="Goodwin S."/>
            <person name="Spatafora J."/>
            <person name="Crous P."/>
            <person name="Grigoriev I."/>
        </authorList>
    </citation>
    <scope>NUCLEOTIDE SEQUENCE</scope>
    <source>
        <strain evidence="3">CBS 113818</strain>
    </source>
</reference>
<dbReference type="SUPFAM" id="SSF48264">
    <property type="entry name" value="Cytochrome P450"/>
    <property type="match status" value="1"/>
</dbReference>
<dbReference type="InterPro" id="IPR036396">
    <property type="entry name" value="Cyt_P450_sf"/>
</dbReference>
<feature type="binding site" description="axial binding residue" evidence="2">
    <location>
        <position position="452"/>
    </location>
    <ligand>
        <name>heme</name>
        <dbReference type="ChEBI" id="CHEBI:30413"/>
    </ligand>
    <ligandPart>
        <name>Fe</name>
        <dbReference type="ChEBI" id="CHEBI:18248"/>
    </ligandPart>
</feature>
<evidence type="ECO:0000256" key="2">
    <source>
        <dbReference type="PIRSR" id="PIRSR602401-1"/>
    </source>
</evidence>
<keyword evidence="4" id="KW-1185">Reference proteome</keyword>
<keyword evidence="2" id="KW-0408">Iron</keyword>
<dbReference type="PANTHER" id="PTHR24305:SF166">
    <property type="entry name" value="CYTOCHROME P450 12A4, MITOCHONDRIAL-RELATED"/>
    <property type="match status" value="1"/>
</dbReference>
<dbReference type="GO" id="GO:0020037">
    <property type="term" value="F:heme binding"/>
    <property type="evidence" value="ECO:0007669"/>
    <property type="project" value="InterPro"/>
</dbReference>
<dbReference type="GO" id="GO:0016705">
    <property type="term" value="F:oxidoreductase activity, acting on paired donors, with incorporation or reduction of molecular oxygen"/>
    <property type="evidence" value="ECO:0007669"/>
    <property type="project" value="InterPro"/>
</dbReference>
<keyword evidence="2" id="KW-0479">Metal-binding</keyword>
<dbReference type="Gene3D" id="1.10.630.10">
    <property type="entry name" value="Cytochrome P450"/>
    <property type="match status" value="1"/>
</dbReference>
<proteinExistence type="inferred from homology"/>
<evidence type="ECO:0000256" key="1">
    <source>
        <dbReference type="ARBA" id="ARBA00010617"/>
    </source>
</evidence>
<protein>
    <submittedName>
        <fullName evidence="3">Cytochrome P450</fullName>
    </submittedName>
</protein>
<dbReference type="Pfam" id="PF00067">
    <property type="entry name" value="p450"/>
    <property type="match status" value="2"/>
</dbReference>
<dbReference type="CDD" id="cd11070">
    <property type="entry name" value="CYP56-like"/>
    <property type="match status" value="1"/>
</dbReference>
<dbReference type="EMBL" id="MU006238">
    <property type="protein sequence ID" value="KAF2821233.1"/>
    <property type="molecule type" value="Genomic_DNA"/>
</dbReference>
<dbReference type="InterPro" id="IPR002401">
    <property type="entry name" value="Cyt_P450_E_grp-I"/>
</dbReference>
<gene>
    <name evidence="3" type="ORF">CC86DRAFT_303432</name>
</gene>
<organism evidence="3 4">
    <name type="scientific">Ophiobolus disseminans</name>
    <dbReference type="NCBI Taxonomy" id="1469910"/>
    <lineage>
        <taxon>Eukaryota</taxon>
        <taxon>Fungi</taxon>
        <taxon>Dikarya</taxon>
        <taxon>Ascomycota</taxon>
        <taxon>Pezizomycotina</taxon>
        <taxon>Dothideomycetes</taxon>
        <taxon>Pleosporomycetidae</taxon>
        <taxon>Pleosporales</taxon>
        <taxon>Pleosporineae</taxon>
        <taxon>Phaeosphaeriaceae</taxon>
        <taxon>Ophiobolus</taxon>
    </lineage>
</organism>
<dbReference type="PRINTS" id="PR00385">
    <property type="entry name" value="P450"/>
</dbReference>
<accession>A0A6A6ZKE5</accession>
<dbReference type="PRINTS" id="PR00463">
    <property type="entry name" value="EP450I"/>
</dbReference>
<name>A0A6A6ZKE5_9PLEO</name>
<dbReference type="InterPro" id="IPR001128">
    <property type="entry name" value="Cyt_P450"/>
</dbReference>
<dbReference type="OrthoDB" id="1470350at2759"/>
<dbReference type="GO" id="GO:0005506">
    <property type="term" value="F:iron ion binding"/>
    <property type="evidence" value="ECO:0007669"/>
    <property type="project" value="InterPro"/>
</dbReference>
<keyword evidence="2" id="KW-0349">Heme</keyword>
<dbReference type="AlphaFoldDB" id="A0A6A6ZKE5"/>